<evidence type="ECO:0000256" key="1">
    <source>
        <dbReference type="SAM" id="MobiDB-lite"/>
    </source>
</evidence>
<name>A0A5C0XNR2_PYRFU</name>
<dbReference type="GeneID" id="13301554"/>
<evidence type="ECO:0000313" key="3">
    <source>
        <dbReference type="Proteomes" id="UP000324354"/>
    </source>
</evidence>
<dbReference type="EMBL" id="CP023154">
    <property type="protein sequence ID" value="QEK78617.1"/>
    <property type="molecule type" value="Genomic_DNA"/>
</dbReference>
<feature type="compositionally biased region" description="Basic and acidic residues" evidence="1">
    <location>
        <begin position="321"/>
        <end position="333"/>
    </location>
</feature>
<dbReference type="InterPro" id="IPR027552">
    <property type="entry name" value="CGP_CTERM"/>
</dbReference>
<organism evidence="2 3">
    <name type="scientific">Pyrococcus furiosus (strain ATCC 43587 / DSM 3638 / JCM 8422 / Vc1)</name>
    <dbReference type="NCBI Taxonomy" id="186497"/>
    <lineage>
        <taxon>Archaea</taxon>
        <taxon>Methanobacteriati</taxon>
        <taxon>Methanobacteriota</taxon>
        <taxon>Thermococci</taxon>
        <taxon>Thermococcales</taxon>
        <taxon>Thermococcaceae</taxon>
        <taxon>Pyrococcus</taxon>
    </lineage>
</organism>
<dbReference type="RefSeq" id="WP_014835288.1">
    <property type="nucleotide sequence ID" value="NC_003413.1"/>
</dbReference>
<proteinExistence type="predicted"/>
<gene>
    <name evidence="2" type="ORF">PFDSM3638_04765</name>
</gene>
<reference evidence="2 3" key="1">
    <citation type="submission" date="2017-08" db="EMBL/GenBank/DDBJ databases">
        <title>Resequencing and Reannotation of the genome of Pyrococcus furiosus type strain DSM3638.</title>
        <authorList>
            <person name="Reichelt R.M."/>
            <person name="Bunk B."/>
        </authorList>
    </citation>
    <scope>NUCLEOTIDE SEQUENCE [LARGE SCALE GENOMIC DNA]</scope>
    <source>
        <strain evidence="2 3">DSM 3638</strain>
    </source>
</reference>
<accession>A0A5C0XNR2</accession>
<dbReference type="SUPFAM" id="SSF63825">
    <property type="entry name" value="YWTD domain"/>
    <property type="match status" value="1"/>
</dbReference>
<protein>
    <submittedName>
        <fullName evidence="2">CGP-CTERM sorting domain-containing protein</fullName>
    </submittedName>
</protein>
<sequence length="355" mass="39645">MMEAFVVMKLSPEGKLEWAKVYGAYEPPMRPVGIEIIEDRKVLVLVAWKEPTLYWIDENGNITRGLLVKVPTYGYNLKDLAIDGNEIYLAGAIKPDLYEPFLIKLSGEGSLLWSKKFPNSGETFIQLIPARDSIYVLGYAGSSFQEGKDYKRHAWILNFDKNGKLRWHVLLGDTMGYNKLGGIAVGDYLYLFYFRNVFMKKDIVSLALGKDGSTPPCDADRPKLEIENLEISLKFIKPPQMDTPLIEEFDVKSSTRDLHLIVSEACSGDLQASPSLGQTKKTTTTNPSSPTYSKTTTSPTQTSPKITIITSPHITSTAQIPEEKTPKPTESEKKGICGPAGLVFFVIIPLIHKRY</sequence>
<dbReference type="GeneID" id="41712761"/>
<feature type="compositionally biased region" description="Low complexity" evidence="1">
    <location>
        <begin position="279"/>
        <end position="317"/>
    </location>
</feature>
<feature type="region of interest" description="Disordered" evidence="1">
    <location>
        <begin position="271"/>
        <end position="333"/>
    </location>
</feature>
<dbReference type="AlphaFoldDB" id="A0A5C0XNR2"/>
<dbReference type="NCBIfam" id="TIGR04288">
    <property type="entry name" value="CGP_CTERM"/>
    <property type="match status" value="1"/>
</dbReference>
<dbReference type="OrthoDB" id="98274at2157"/>
<dbReference type="Proteomes" id="UP000324354">
    <property type="component" value="Chromosome"/>
</dbReference>
<evidence type="ECO:0000313" key="2">
    <source>
        <dbReference type="EMBL" id="QEK78617.1"/>
    </source>
</evidence>